<evidence type="ECO:0000256" key="4">
    <source>
        <dbReference type="ARBA" id="ARBA00022960"/>
    </source>
</evidence>
<dbReference type="InterPro" id="IPR038063">
    <property type="entry name" value="Transpep_catalytic_dom"/>
</dbReference>
<sequence length="524" mass="61429">MFKYFSISAFSLLLFSFPEKEISFVSKSSPRFNSEINRRTIDSTLLSPFSNSELTSFYRMNNFKTVWNSSENRILVTRILSKSEEDGLNSDDYQGKDLAEIESRINDLTEKELVSYDISLTIATQKYISHMTNGKLNPRELYDDWDLKSPSFDINKNLTDAINGDSLKVIFEKIKPKHIVYKKLKTALSILNSFPEDTLKQIEIATKLKPNDSDKSLIGLKQRLIYWKDLKPKDSLTKIYDEETIKAVKKFQKRHGLASDGIIGKATVTALNISKEERKRQIIANLERWRWFPKDMSEQYVIINIPDFKLHAIDKNDTIRTHNVIVGTSKRKTPVLNSKLSYAVFNPTWTVPPTILKEDIIPETIKNRNYLGKKNIKIYDYNNNEISVWKWKPEKAMNYKYVQSPGTYNSLGMVKILFPNDYTVYLHDTNHREYFEKTDRSLSSGCVRVQNPLELTEYLLDDKENWNLEKITETLKKEKTQNVKIKNDIYIYQLYWTAWSDKNTLQFRPDIYDLDSDLYCQLRN</sequence>
<dbReference type="SUPFAM" id="SSF141523">
    <property type="entry name" value="L,D-transpeptidase catalytic domain-like"/>
    <property type="match status" value="1"/>
</dbReference>
<evidence type="ECO:0000256" key="7">
    <source>
        <dbReference type="PROSITE-ProRule" id="PRU01373"/>
    </source>
</evidence>
<organism evidence="9 10">
    <name type="scientific">Flavobacterium qiangtangense</name>
    <dbReference type="NCBI Taxonomy" id="1442595"/>
    <lineage>
        <taxon>Bacteria</taxon>
        <taxon>Pseudomonadati</taxon>
        <taxon>Bacteroidota</taxon>
        <taxon>Flavobacteriia</taxon>
        <taxon>Flavobacteriales</taxon>
        <taxon>Flavobacteriaceae</taxon>
        <taxon>Flavobacterium</taxon>
    </lineage>
</organism>
<evidence type="ECO:0000256" key="6">
    <source>
        <dbReference type="ARBA" id="ARBA00023316"/>
    </source>
</evidence>
<comment type="caution">
    <text evidence="9">The sequence shown here is derived from an EMBL/GenBank/DDBJ whole genome shotgun (WGS) entry which is preliminary data.</text>
</comment>
<feature type="active site" description="Nucleophile" evidence="7">
    <location>
        <position position="446"/>
    </location>
</feature>
<evidence type="ECO:0000313" key="10">
    <source>
        <dbReference type="Proteomes" id="UP001596287"/>
    </source>
</evidence>
<dbReference type="Proteomes" id="UP001596287">
    <property type="component" value="Unassembled WGS sequence"/>
</dbReference>
<dbReference type="Pfam" id="PF20142">
    <property type="entry name" value="Scaffold"/>
    <property type="match status" value="1"/>
</dbReference>
<dbReference type="PANTHER" id="PTHR41533:SF2">
    <property type="entry name" value="BLR7131 PROTEIN"/>
    <property type="match status" value="1"/>
</dbReference>
<reference evidence="10" key="1">
    <citation type="journal article" date="2019" name="Int. J. Syst. Evol. Microbiol.">
        <title>The Global Catalogue of Microorganisms (GCM) 10K type strain sequencing project: providing services to taxonomists for standard genome sequencing and annotation.</title>
        <authorList>
            <consortium name="The Broad Institute Genomics Platform"/>
            <consortium name="The Broad Institute Genome Sequencing Center for Infectious Disease"/>
            <person name="Wu L."/>
            <person name="Ma J."/>
        </authorList>
    </citation>
    <scope>NUCLEOTIDE SEQUENCE [LARGE SCALE GENOMIC DNA]</scope>
    <source>
        <strain evidence="10">CCUG 49679</strain>
    </source>
</reference>
<evidence type="ECO:0000256" key="3">
    <source>
        <dbReference type="ARBA" id="ARBA00022679"/>
    </source>
</evidence>
<evidence type="ECO:0000259" key="8">
    <source>
        <dbReference type="PROSITE" id="PS52029"/>
    </source>
</evidence>
<evidence type="ECO:0000313" key="9">
    <source>
        <dbReference type="EMBL" id="MFC6097011.1"/>
    </source>
</evidence>
<dbReference type="PANTHER" id="PTHR41533">
    <property type="entry name" value="L,D-TRANSPEPTIDASE HI_1667-RELATED"/>
    <property type="match status" value="1"/>
</dbReference>
<dbReference type="Pfam" id="PF03734">
    <property type="entry name" value="YkuD"/>
    <property type="match status" value="1"/>
</dbReference>
<dbReference type="Gene3D" id="2.40.440.10">
    <property type="entry name" value="L,D-transpeptidase catalytic domain-like"/>
    <property type="match status" value="1"/>
</dbReference>
<dbReference type="InterPro" id="IPR052905">
    <property type="entry name" value="LD-transpeptidase_YkuD-like"/>
</dbReference>
<dbReference type="EMBL" id="JBHSQB010000007">
    <property type="protein sequence ID" value="MFC6097011.1"/>
    <property type="molecule type" value="Genomic_DNA"/>
</dbReference>
<dbReference type="InterPro" id="IPR002477">
    <property type="entry name" value="Peptidoglycan-bd-like"/>
</dbReference>
<dbReference type="RefSeq" id="WP_379791889.1">
    <property type="nucleotide sequence ID" value="NZ_JBHSQB010000007.1"/>
</dbReference>
<feature type="active site" description="Proton donor/acceptor" evidence="7">
    <location>
        <position position="427"/>
    </location>
</feature>
<dbReference type="SUPFAM" id="SSF47090">
    <property type="entry name" value="PGBD-like"/>
    <property type="match status" value="1"/>
</dbReference>
<keyword evidence="5 7" id="KW-0573">Peptidoglycan synthesis</keyword>
<keyword evidence="6 7" id="KW-0961">Cell wall biogenesis/degradation</keyword>
<evidence type="ECO:0000256" key="2">
    <source>
        <dbReference type="ARBA" id="ARBA00005992"/>
    </source>
</evidence>
<protein>
    <submittedName>
        <fullName evidence="9">Murein L,D-transpeptidase</fullName>
    </submittedName>
</protein>
<evidence type="ECO:0000256" key="1">
    <source>
        <dbReference type="ARBA" id="ARBA00004752"/>
    </source>
</evidence>
<gene>
    <name evidence="9" type="ORF">ACFPVY_10185</name>
</gene>
<feature type="domain" description="L,D-TPase catalytic" evidence="8">
    <location>
        <begin position="299"/>
        <end position="471"/>
    </location>
</feature>
<keyword evidence="3" id="KW-0808">Transferase</keyword>
<evidence type="ECO:0000256" key="5">
    <source>
        <dbReference type="ARBA" id="ARBA00022984"/>
    </source>
</evidence>
<keyword evidence="10" id="KW-1185">Reference proteome</keyword>
<accession>A0ABW1PMZ9</accession>
<dbReference type="InterPro" id="IPR036365">
    <property type="entry name" value="PGBD-like_sf"/>
</dbReference>
<dbReference type="InterPro" id="IPR036366">
    <property type="entry name" value="PGBDSf"/>
</dbReference>
<dbReference type="InterPro" id="IPR045380">
    <property type="entry name" value="LD_TPept_scaffold_dom"/>
</dbReference>
<proteinExistence type="inferred from homology"/>
<name>A0ABW1PMZ9_9FLAO</name>
<dbReference type="Gene3D" id="1.10.101.10">
    <property type="entry name" value="PGBD-like superfamily/PGBD"/>
    <property type="match status" value="1"/>
</dbReference>
<dbReference type="PROSITE" id="PS52029">
    <property type="entry name" value="LD_TPASE"/>
    <property type="match status" value="1"/>
</dbReference>
<dbReference type="Pfam" id="PF01471">
    <property type="entry name" value="PG_binding_1"/>
    <property type="match status" value="1"/>
</dbReference>
<dbReference type="InterPro" id="IPR005490">
    <property type="entry name" value="LD_TPept_cat_dom"/>
</dbReference>
<comment type="pathway">
    <text evidence="1 7">Cell wall biogenesis; peptidoglycan biosynthesis.</text>
</comment>
<keyword evidence="4 7" id="KW-0133">Cell shape</keyword>
<dbReference type="CDD" id="cd16913">
    <property type="entry name" value="YkuD_like"/>
    <property type="match status" value="1"/>
</dbReference>
<comment type="similarity">
    <text evidence="2">Belongs to the YkuD family.</text>
</comment>